<dbReference type="PATRIC" id="fig|226185.9.peg.3132"/>
<name>Q82YT1_ENTFA</name>
<gene>
    <name evidence="2" type="ordered locus">EF_A0035</name>
</gene>
<dbReference type="EnsemblBacteria" id="AAO83031">
    <property type="protein sequence ID" value="AAO83031"/>
    <property type="gene ID" value="EF_A0035"/>
</dbReference>
<geneLocation type="plasmid" evidence="2 3">
    <name>pTEF1</name>
</geneLocation>
<evidence type="ECO:0000256" key="1">
    <source>
        <dbReference type="SAM" id="Phobius"/>
    </source>
</evidence>
<feature type="transmembrane region" description="Helical" evidence="1">
    <location>
        <begin position="39"/>
        <end position="61"/>
    </location>
</feature>
<dbReference type="KEGG" id="efa:EFA0035"/>
<keyword evidence="2" id="KW-0614">Plasmid</keyword>
<dbReference type="Proteomes" id="UP000001415">
    <property type="component" value="Plasmid pTEF1"/>
</dbReference>
<dbReference type="InterPro" id="IPR025608">
    <property type="entry name" value="TcpE"/>
</dbReference>
<accession>Q82YT1</accession>
<evidence type="ECO:0000313" key="2">
    <source>
        <dbReference type="EMBL" id="AAO83031.1"/>
    </source>
</evidence>
<keyword evidence="1" id="KW-0812">Transmembrane</keyword>
<protein>
    <submittedName>
        <fullName evidence="2">Uncharacterized protein</fullName>
    </submittedName>
</protein>
<reference evidence="2 3" key="1">
    <citation type="journal article" date="2003" name="Science">
        <title>Role of mobile DNA in the evolution of vancomycin-resistant Enterococcus faecalis.</title>
        <authorList>
            <person name="Paulsen I."/>
            <person name="Banerjei L."/>
            <person name="Myers G.S.A."/>
            <person name="Nelson K.E."/>
            <person name="Seshadri R."/>
            <person name="Read T.D."/>
            <person name="Fouts D.E."/>
            <person name="Eisen J.A."/>
            <person name="Gill S.R."/>
            <person name="Heidelberg J.F."/>
            <person name="Tettelin H."/>
            <person name="Dodson R.J."/>
            <person name="Umayam L."/>
            <person name="Brinkac L."/>
            <person name="Beanan M."/>
            <person name="Daugherty S."/>
            <person name="DeBoy R.T."/>
            <person name="Durkin S."/>
            <person name="Kolonay J."/>
            <person name="Madupu R."/>
            <person name="Nelson W."/>
            <person name="Vamathevan J."/>
            <person name="Tran B."/>
            <person name="Upton J."/>
            <person name="Hansen T."/>
            <person name="Shetty J."/>
            <person name="Khouri H."/>
            <person name="Utterback T."/>
            <person name="Radune D."/>
            <person name="Ketchum K.A."/>
            <person name="Dougherty B.A."/>
            <person name="Fraser C.M."/>
        </authorList>
    </citation>
    <scope>NUCLEOTIDE SEQUENCE [LARGE SCALE GENOMIC DNA]</scope>
    <source>
        <strain evidence="3">ATCC 700802 / V583</strain>
        <plasmid evidence="3">Plasmid pTEF1</plasmid>
    </source>
</reference>
<dbReference type="AlphaFoldDB" id="Q82YT1"/>
<dbReference type="EMBL" id="AE016833">
    <property type="protein sequence ID" value="AAO83031.1"/>
    <property type="molecule type" value="Genomic_DNA"/>
</dbReference>
<dbReference type="eggNOG" id="ENOG50307S0">
    <property type="taxonomic scope" value="Bacteria"/>
</dbReference>
<feature type="transmembrane region" description="Helical" evidence="1">
    <location>
        <begin position="67"/>
        <end position="87"/>
    </location>
</feature>
<evidence type="ECO:0000313" key="3">
    <source>
        <dbReference type="Proteomes" id="UP000001415"/>
    </source>
</evidence>
<organism evidence="2 3">
    <name type="scientific">Enterococcus faecalis (strain ATCC 700802 / V583)</name>
    <dbReference type="NCBI Taxonomy" id="226185"/>
    <lineage>
        <taxon>Bacteria</taxon>
        <taxon>Bacillati</taxon>
        <taxon>Bacillota</taxon>
        <taxon>Bacilli</taxon>
        <taxon>Lactobacillales</taxon>
        <taxon>Enterococcaceae</taxon>
        <taxon>Enterococcus</taxon>
    </lineage>
</organism>
<sequence length="133" mass="15630">MAILMEYNYTREFKQPHKIYSIKGVALPFAPNGIRLEQIFVGIGILILLLIFAIISFVAKINFFTTIIANFWLILIVGVGVLVWTLFSLKWDNKSFLDYLIGRGNFLYQKKKRYEHGLLVQFHKEKVQYKVRK</sequence>
<keyword evidence="1" id="KW-0472">Membrane</keyword>
<keyword evidence="1" id="KW-1133">Transmembrane helix</keyword>
<dbReference type="Pfam" id="PF12648">
    <property type="entry name" value="TcpE"/>
    <property type="match status" value="1"/>
</dbReference>
<dbReference type="HOGENOM" id="CLU_1903424_0_0_9"/>
<keyword evidence="3" id="KW-1185">Reference proteome</keyword>
<proteinExistence type="predicted"/>